<dbReference type="Proteomes" id="UP000286997">
    <property type="component" value="Unassembled WGS sequence"/>
</dbReference>
<dbReference type="EMBL" id="SACP01000025">
    <property type="protein sequence ID" value="RVU14929.1"/>
    <property type="molecule type" value="Genomic_DNA"/>
</dbReference>
<dbReference type="InterPro" id="IPR001343">
    <property type="entry name" value="Hemolysn_Ca-bd"/>
</dbReference>
<dbReference type="PRINTS" id="PR00313">
    <property type="entry name" value="CABNDNGRPT"/>
</dbReference>
<gene>
    <name evidence="1" type="ORF">EOE48_21135</name>
</gene>
<dbReference type="SUPFAM" id="SSF51120">
    <property type="entry name" value="beta-Roll"/>
    <property type="match status" value="1"/>
</dbReference>
<protein>
    <recommendedName>
        <fullName evidence="3">Calcium-binding protein</fullName>
    </recommendedName>
</protein>
<evidence type="ECO:0000313" key="1">
    <source>
        <dbReference type="EMBL" id="RVU14929.1"/>
    </source>
</evidence>
<organism evidence="1 2">
    <name type="scientific">Methylobacterium oryzihabitans</name>
    <dbReference type="NCBI Taxonomy" id="2499852"/>
    <lineage>
        <taxon>Bacteria</taxon>
        <taxon>Pseudomonadati</taxon>
        <taxon>Pseudomonadota</taxon>
        <taxon>Alphaproteobacteria</taxon>
        <taxon>Hyphomicrobiales</taxon>
        <taxon>Methylobacteriaceae</taxon>
        <taxon>Methylobacterium</taxon>
    </lineage>
</organism>
<keyword evidence="2" id="KW-1185">Reference proteome</keyword>
<dbReference type="AlphaFoldDB" id="A0A437NY22"/>
<evidence type="ECO:0000313" key="2">
    <source>
        <dbReference type="Proteomes" id="UP000286997"/>
    </source>
</evidence>
<dbReference type="OrthoDB" id="8010440at2"/>
<dbReference type="GO" id="GO:0005509">
    <property type="term" value="F:calcium ion binding"/>
    <property type="evidence" value="ECO:0007669"/>
    <property type="project" value="InterPro"/>
</dbReference>
<comment type="caution">
    <text evidence="1">The sequence shown here is derived from an EMBL/GenBank/DDBJ whole genome shotgun (WGS) entry which is preliminary data.</text>
</comment>
<name>A0A437NY22_9HYPH</name>
<dbReference type="InterPro" id="IPR011049">
    <property type="entry name" value="Serralysin-like_metalloprot_C"/>
</dbReference>
<accession>A0A437NY22</accession>
<sequence length="169" mass="17048">MVGGIGNETYIVDNAGDVVIEQAGEGIDRVLASTSYTLGDNVETLQFGTSASLAGTGNDIANLLVGNRGANVLDGRGGADTLTGGLGNDTFVFRAGETIGDTVTDFVRGTDTLAFYGFGTDAVLSHGVGSDLYTVTSGDGLTSGSFRLTGVSDLDLSAGAANTDARFFA</sequence>
<dbReference type="Gene3D" id="2.150.10.10">
    <property type="entry name" value="Serralysin-like metalloprotease, C-terminal"/>
    <property type="match status" value="1"/>
</dbReference>
<dbReference type="Pfam" id="PF00353">
    <property type="entry name" value="HemolysinCabind"/>
    <property type="match status" value="1"/>
</dbReference>
<proteinExistence type="predicted"/>
<evidence type="ECO:0008006" key="3">
    <source>
        <dbReference type="Google" id="ProtNLM"/>
    </source>
</evidence>
<reference evidence="1 2" key="1">
    <citation type="submission" date="2019-01" db="EMBL/GenBank/DDBJ databases">
        <authorList>
            <person name="Chen W.-M."/>
        </authorList>
    </citation>
    <scope>NUCLEOTIDE SEQUENCE [LARGE SCALE GENOMIC DNA]</scope>
    <source>
        <strain evidence="1 2">TER-1</strain>
    </source>
</reference>